<gene>
    <name evidence="3" type="ORF">PENTCL1PPCAC_8277</name>
</gene>
<comment type="caution">
    <text evidence="3">The sequence shown here is derived from an EMBL/GenBank/DDBJ whole genome shotgun (WGS) entry which is preliminary data.</text>
</comment>
<protein>
    <submittedName>
        <fullName evidence="3">Uncharacterized protein</fullName>
    </submittedName>
</protein>
<dbReference type="AlphaFoldDB" id="A0AAV5SUI9"/>
<name>A0AAV5SUI9_9BILA</name>
<evidence type="ECO:0000256" key="2">
    <source>
        <dbReference type="SAM" id="MobiDB-lite"/>
    </source>
</evidence>
<feature type="coiled-coil region" evidence="1">
    <location>
        <begin position="124"/>
        <end position="151"/>
    </location>
</feature>
<feature type="compositionally biased region" description="Basic and acidic residues" evidence="2">
    <location>
        <begin position="18"/>
        <end position="45"/>
    </location>
</feature>
<keyword evidence="1" id="KW-0175">Coiled coil</keyword>
<proteinExistence type="predicted"/>
<dbReference type="EMBL" id="BTSX01000002">
    <property type="protein sequence ID" value="GMS86102.1"/>
    <property type="molecule type" value="Genomic_DNA"/>
</dbReference>
<reference evidence="3" key="1">
    <citation type="submission" date="2023-10" db="EMBL/GenBank/DDBJ databases">
        <title>Genome assembly of Pristionchus species.</title>
        <authorList>
            <person name="Yoshida K."/>
            <person name="Sommer R.J."/>
        </authorList>
    </citation>
    <scope>NUCLEOTIDE SEQUENCE</scope>
    <source>
        <strain evidence="3">RS0144</strain>
    </source>
</reference>
<organism evidence="3 4">
    <name type="scientific">Pristionchus entomophagus</name>
    <dbReference type="NCBI Taxonomy" id="358040"/>
    <lineage>
        <taxon>Eukaryota</taxon>
        <taxon>Metazoa</taxon>
        <taxon>Ecdysozoa</taxon>
        <taxon>Nematoda</taxon>
        <taxon>Chromadorea</taxon>
        <taxon>Rhabditida</taxon>
        <taxon>Rhabditina</taxon>
        <taxon>Diplogasteromorpha</taxon>
        <taxon>Diplogasteroidea</taxon>
        <taxon>Neodiplogasteridae</taxon>
        <taxon>Pristionchus</taxon>
    </lineage>
</organism>
<dbReference type="Proteomes" id="UP001432027">
    <property type="component" value="Unassembled WGS sequence"/>
</dbReference>
<evidence type="ECO:0000256" key="1">
    <source>
        <dbReference type="SAM" id="Coils"/>
    </source>
</evidence>
<feature type="non-terminal residue" evidence="3">
    <location>
        <position position="172"/>
    </location>
</feature>
<accession>A0AAV5SUI9</accession>
<keyword evidence="4" id="KW-1185">Reference proteome</keyword>
<feature type="non-terminal residue" evidence="3">
    <location>
        <position position="1"/>
    </location>
</feature>
<evidence type="ECO:0000313" key="3">
    <source>
        <dbReference type="EMBL" id="GMS86102.1"/>
    </source>
</evidence>
<feature type="compositionally biased region" description="Basic and acidic residues" evidence="2">
    <location>
        <begin position="54"/>
        <end position="64"/>
    </location>
</feature>
<sequence>RNDETLIAKLKAENGDLKDRNDKLMRRMERDNQEVVAKRRKDDHNHRSRSPRSSRTDDDRQKRIDELTDTVRRLEEEAIERQRRNGLLEKDRNDLRASLKHKAKDEGEILFELRSEVENLTSGIKIKDQTIQDLRERIAEEENSRKEKASMMKTMEMMTEQMKEMHENSEKA</sequence>
<evidence type="ECO:0000313" key="4">
    <source>
        <dbReference type="Proteomes" id="UP001432027"/>
    </source>
</evidence>
<feature type="region of interest" description="Disordered" evidence="2">
    <location>
        <begin position="18"/>
        <end position="64"/>
    </location>
</feature>